<evidence type="ECO:0000313" key="1">
    <source>
        <dbReference type="EMBL" id="KAF9061828.1"/>
    </source>
</evidence>
<keyword evidence="2" id="KW-1185">Reference proteome</keyword>
<reference evidence="1" key="1">
    <citation type="submission" date="2020-11" db="EMBL/GenBank/DDBJ databases">
        <authorList>
            <consortium name="DOE Joint Genome Institute"/>
            <person name="Ahrendt S."/>
            <person name="Riley R."/>
            <person name="Andreopoulos W."/>
            <person name="Labutti K."/>
            <person name="Pangilinan J."/>
            <person name="Ruiz-Duenas F.J."/>
            <person name="Barrasa J.M."/>
            <person name="Sanchez-Garcia M."/>
            <person name="Camarero S."/>
            <person name="Miyauchi S."/>
            <person name="Serrano A."/>
            <person name="Linde D."/>
            <person name="Babiker R."/>
            <person name="Drula E."/>
            <person name="Ayuso-Fernandez I."/>
            <person name="Pacheco R."/>
            <person name="Padilla G."/>
            <person name="Ferreira P."/>
            <person name="Barriuso J."/>
            <person name="Kellner H."/>
            <person name="Castanera R."/>
            <person name="Alfaro M."/>
            <person name="Ramirez L."/>
            <person name="Pisabarro A.G."/>
            <person name="Kuo A."/>
            <person name="Tritt A."/>
            <person name="Lipzen A."/>
            <person name="He G."/>
            <person name="Yan M."/>
            <person name="Ng V."/>
            <person name="Cullen D."/>
            <person name="Martin F."/>
            <person name="Rosso M.-N."/>
            <person name="Henrissat B."/>
            <person name="Hibbett D."/>
            <person name="Martinez A.T."/>
            <person name="Grigoriev I.V."/>
        </authorList>
    </citation>
    <scope>NUCLEOTIDE SEQUENCE</scope>
    <source>
        <strain evidence="1">AH 40177</strain>
    </source>
</reference>
<dbReference type="AlphaFoldDB" id="A0A9P5PEB2"/>
<gene>
    <name evidence="1" type="ORF">BDP27DRAFT_1234519</name>
</gene>
<accession>A0A9P5PEB2</accession>
<dbReference type="EMBL" id="JADNRY010000189">
    <property type="protein sequence ID" value="KAF9061828.1"/>
    <property type="molecule type" value="Genomic_DNA"/>
</dbReference>
<sequence length="139" mass="15844">MYAEQQRLDSYEEAVVHAQKQKSLFDKKVLGSKGGQVEFQKGELVQYRFNQMDNTHSTKVKLAACWSTPVRIAGKLENSYELVWRNGTRVDGGPFHVRRICTFKANPGTELWREHVEIDRLKGSEGENNKTEDAVPAFG</sequence>
<comment type="caution">
    <text evidence="1">The sequence shown here is derived from an EMBL/GenBank/DDBJ whole genome shotgun (WGS) entry which is preliminary data.</text>
</comment>
<proteinExistence type="predicted"/>
<dbReference type="OrthoDB" id="3237746at2759"/>
<protein>
    <submittedName>
        <fullName evidence="1">Uncharacterized protein</fullName>
    </submittedName>
</protein>
<dbReference type="Proteomes" id="UP000772434">
    <property type="component" value="Unassembled WGS sequence"/>
</dbReference>
<evidence type="ECO:0000313" key="2">
    <source>
        <dbReference type="Proteomes" id="UP000772434"/>
    </source>
</evidence>
<name>A0A9P5PEB2_9AGAR</name>
<organism evidence="1 2">
    <name type="scientific">Rhodocollybia butyracea</name>
    <dbReference type="NCBI Taxonomy" id="206335"/>
    <lineage>
        <taxon>Eukaryota</taxon>
        <taxon>Fungi</taxon>
        <taxon>Dikarya</taxon>
        <taxon>Basidiomycota</taxon>
        <taxon>Agaricomycotina</taxon>
        <taxon>Agaricomycetes</taxon>
        <taxon>Agaricomycetidae</taxon>
        <taxon>Agaricales</taxon>
        <taxon>Marasmiineae</taxon>
        <taxon>Omphalotaceae</taxon>
        <taxon>Rhodocollybia</taxon>
    </lineage>
</organism>